<evidence type="ECO:0000313" key="1">
    <source>
        <dbReference type="EMBL" id="TDK50860.1"/>
    </source>
</evidence>
<proteinExistence type="predicted"/>
<dbReference type="Proteomes" id="UP000295438">
    <property type="component" value="Unassembled WGS sequence"/>
</dbReference>
<sequence length="323" mass="37780">MEKILAFIDLLGFSQMVNNDENKARVILNDFYNIAFKEIKKRPSVNGHLFSDSLLAYSDSREDLINCLAAIYQKCLLKNDSYTELSKFFLLPRGAMSVGIVNVEDRQTAPNLTKDFIVSQALVHSAKLETQIKGSRLLVAVKNEQQQQMQIDWNRNIRYGLYQDDAFTFLENYKYKDVLWFSSFDDGTNHRDNLINLIDIAIKLVKDNSRNEKVLLQHIWTLRIGLLSYSKYLGQESDPVLNRIIREFKADQYWLLWMTLIEMIVNSTNEWKYAASKKMVDFYKKTSLKKGWSNLIEELNKPGEQYALKCFEKFIDEMAIRTI</sequence>
<reference evidence="1 2" key="1">
    <citation type="submission" date="2019-03" db="EMBL/GenBank/DDBJ databases">
        <title>Algoriphagus aquimaris sp. nov., isolated form marine sediment in Pohang, Korea.</title>
        <authorList>
            <person name="Kim J."/>
            <person name="Yoon S.-H."/>
            <person name="Lee S.-S."/>
        </authorList>
    </citation>
    <scope>NUCLEOTIDE SEQUENCE [LARGE SCALE GENOMIC DNA]</scope>
    <source>
        <strain evidence="1 2">F21</strain>
    </source>
</reference>
<evidence type="ECO:0000313" key="2">
    <source>
        <dbReference type="Proteomes" id="UP000295438"/>
    </source>
</evidence>
<comment type="caution">
    <text evidence="1">The sequence shown here is derived from an EMBL/GenBank/DDBJ whole genome shotgun (WGS) entry which is preliminary data.</text>
</comment>
<dbReference type="RefSeq" id="WP_100630325.1">
    <property type="nucleotide sequence ID" value="NZ_SMUW01000016.1"/>
</dbReference>
<dbReference type="AlphaFoldDB" id="A0A4R5VGE8"/>
<keyword evidence="2" id="KW-1185">Reference proteome</keyword>
<name>A0A4R5VGE8_9BACT</name>
<protein>
    <submittedName>
        <fullName evidence="1">Uncharacterized protein</fullName>
    </submittedName>
</protein>
<accession>A0A4R5VGE8</accession>
<dbReference type="EMBL" id="SMUW01000016">
    <property type="protein sequence ID" value="TDK50860.1"/>
    <property type="molecule type" value="Genomic_DNA"/>
</dbReference>
<organism evidence="1 2">
    <name type="scientific">Algoriphagus formosus</name>
    <dbReference type="NCBI Taxonomy" id="2007308"/>
    <lineage>
        <taxon>Bacteria</taxon>
        <taxon>Pseudomonadati</taxon>
        <taxon>Bacteroidota</taxon>
        <taxon>Cytophagia</taxon>
        <taxon>Cytophagales</taxon>
        <taxon>Cyclobacteriaceae</taxon>
        <taxon>Algoriphagus</taxon>
    </lineage>
</organism>
<gene>
    <name evidence="1" type="ORF">E1898_00580</name>
</gene>